<dbReference type="InterPro" id="IPR050188">
    <property type="entry name" value="RluA_PseudoU_synthase"/>
</dbReference>
<gene>
    <name evidence="7" type="ORF">ISU02_21475</name>
</gene>
<dbReference type="SMART" id="SM00363">
    <property type="entry name" value="S4"/>
    <property type="match status" value="1"/>
</dbReference>
<dbReference type="PROSITE" id="PS01129">
    <property type="entry name" value="PSI_RLU"/>
    <property type="match status" value="1"/>
</dbReference>
<dbReference type="EMBL" id="JADKNH010000019">
    <property type="protein sequence ID" value="MBF4695674.1"/>
    <property type="molecule type" value="Genomic_DNA"/>
</dbReference>
<name>A0ABS0A1C6_9FIRM</name>
<proteinExistence type="inferred from homology"/>
<feature type="domain" description="RNA-binding S4" evidence="6">
    <location>
        <begin position="13"/>
        <end position="84"/>
    </location>
</feature>
<evidence type="ECO:0000259" key="6">
    <source>
        <dbReference type="SMART" id="SM00363"/>
    </source>
</evidence>
<dbReference type="PROSITE" id="PS50889">
    <property type="entry name" value="S4"/>
    <property type="match status" value="1"/>
</dbReference>
<dbReference type="InterPro" id="IPR020103">
    <property type="entry name" value="PsdUridine_synth_cat_dom_sf"/>
</dbReference>
<dbReference type="Gene3D" id="3.10.290.10">
    <property type="entry name" value="RNA-binding S4 domain"/>
    <property type="match status" value="1"/>
</dbReference>
<dbReference type="RefSeq" id="WP_194703914.1">
    <property type="nucleotide sequence ID" value="NZ_JADKNH010000019.1"/>
</dbReference>
<dbReference type="SUPFAM" id="SSF55174">
    <property type="entry name" value="Alpha-L RNA-binding motif"/>
    <property type="match status" value="1"/>
</dbReference>
<comment type="similarity">
    <text evidence="2 5">Belongs to the pseudouridine synthase RluA family.</text>
</comment>
<evidence type="ECO:0000256" key="1">
    <source>
        <dbReference type="ARBA" id="ARBA00000073"/>
    </source>
</evidence>
<dbReference type="NCBIfam" id="TIGR00005">
    <property type="entry name" value="rluA_subfam"/>
    <property type="match status" value="1"/>
</dbReference>
<protein>
    <recommendedName>
        <fullName evidence="5">Pseudouridine synthase</fullName>
        <ecNumber evidence="5">5.4.99.-</ecNumber>
    </recommendedName>
</protein>
<comment type="catalytic activity">
    <reaction evidence="1 5">
        <text>a uridine in RNA = a pseudouridine in RNA</text>
        <dbReference type="Rhea" id="RHEA:48348"/>
        <dbReference type="Rhea" id="RHEA-COMP:12068"/>
        <dbReference type="Rhea" id="RHEA-COMP:12069"/>
        <dbReference type="ChEBI" id="CHEBI:65314"/>
        <dbReference type="ChEBI" id="CHEBI:65315"/>
    </reaction>
</comment>
<evidence type="ECO:0000313" key="7">
    <source>
        <dbReference type="EMBL" id="MBF4695674.1"/>
    </source>
</evidence>
<dbReference type="EC" id="5.4.99.-" evidence="5"/>
<dbReference type="InterPro" id="IPR036986">
    <property type="entry name" value="S4_RNA-bd_sf"/>
</dbReference>
<sequence>MKTIMITKNEADQRLDRFLLKYFNNTTRTNVYKLIRKKMFKVNGVRVKEDYFLREDDQLDIFLQDETIEGLMKEIVPVKPDQIGLDIVFENDDILIVNKPKGMLTHPDKDEYKNTLATIVQYYLADLCTKTFKPAPVHRLDKNTSGLILFAKTYESLKLYNALMRARKIGKYYLTVVEGALKGPGEVKGYLIKDEIKNKVKILKSNQDESKFCHTKYSVLKQYKGYTLVEIELLTGRSHQIRASMASIGHPIVGDVKYGGKKIQTITSQLLHGYKLIIDGKAYQTQSEEIEAFIQKLK</sequence>
<reference evidence="7 8" key="1">
    <citation type="submission" date="2020-11" db="EMBL/GenBank/DDBJ databases">
        <title>Fusibacter basophilias sp. nov.</title>
        <authorList>
            <person name="Qiu D."/>
        </authorList>
    </citation>
    <scope>NUCLEOTIDE SEQUENCE [LARGE SCALE GENOMIC DNA]</scope>
    <source>
        <strain evidence="7 8">Q10-2</strain>
    </source>
</reference>
<dbReference type="SUPFAM" id="SSF55120">
    <property type="entry name" value="Pseudouridine synthase"/>
    <property type="match status" value="1"/>
</dbReference>
<dbReference type="Pfam" id="PF00849">
    <property type="entry name" value="PseudoU_synth_2"/>
    <property type="match status" value="1"/>
</dbReference>
<dbReference type="InterPro" id="IPR006224">
    <property type="entry name" value="PsdUridine_synth_RluA-like_CS"/>
</dbReference>
<comment type="function">
    <text evidence="5">Responsible for synthesis of pseudouridine from uracil.</text>
</comment>
<evidence type="ECO:0000313" key="8">
    <source>
        <dbReference type="Proteomes" id="UP000614200"/>
    </source>
</evidence>
<dbReference type="CDD" id="cd02869">
    <property type="entry name" value="PseudoU_synth_RluA_like"/>
    <property type="match status" value="1"/>
</dbReference>
<dbReference type="PANTHER" id="PTHR21600">
    <property type="entry name" value="MITOCHONDRIAL RNA PSEUDOURIDINE SYNTHASE"/>
    <property type="match status" value="1"/>
</dbReference>
<dbReference type="InterPro" id="IPR002942">
    <property type="entry name" value="S4_RNA-bd"/>
</dbReference>
<organism evidence="7 8">
    <name type="scientific">Fusibacter ferrireducens</name>
    <dbReference type="NCBI Taxonomy" id="2785058"/>
    <lineage>
        <taxon>Bacteria</taxon>
        <taxon>Bacillati</taxon>
        <taxon>Bacillota</taxon>
        <taxon>Clostridia</taxon>
        <taxon>Eubacteriales</taxon>
        <taxon>Eubacteriales Family XII. Incertae Sedis</taxon>
        <taxon>Fusibacter</taxon>
    </lineage>
</organism>
<dbReference type="CDD" id="cd00165">
    <property type="entry name" value="S4"/>
    <property type="match status" value="1"/>
</dbReference>
<evidence type="ECO:0000256" key="2">
    <source>
        <dbReference type="ARBA" id="ARBA00010876"/>
    </source>
</evidence>
<dbReference type="InterPro" id="IPR006145">
    <property type="entry name" value="PsdUridine_synth_RsuA/RluA"/>
</dbReference>
<comment type="caution">
    <text evidence="7">The sequence shown here is derived from an EMBL/GenBank/DDBJ whole genome shotgun (WGS) entry which is preliminary data.</text>
</comment>
<evidence type="ECO:0000256" key="4">
    <source>
        <dbReference type="PROSITE-ProRule" id="PRU00182"/>
    </source>
</evidence>
<keyword evidence="8" id="KW-1185">Reference proteome</keyword>
<accession>A0ABS0A1C6</accession>
<evidence type="ECO:0000256" key="5">
    <source>
        <dbReference type="RuleBase" id="RU362028"/>
    </source>
</evidence>
<dbReference type="Proteomes" id="UP000614200">
    <property type="component" value="Unassembled WGS sequence"/>
</dbReference>
<dbReference type="InterPro" id="IPR006225">
    <property type="entry name" value="PsdUridine_synth_RluC/D"/>
</dbReference>
<keyword evidence="3 5" id="KW-0413">Isomerase</keyword>
<dbReference type="PANTHER" id="PTHR21600:SF83">
    <property type="entry name" value="PSEUDOURIDYLATE SYNTHASE RPUSD4, MITOCHONDRIAL"/>
    <property type="match status" value="1"/>
</dbReference>
<evidence type="ECO:0000256" key="3">
    <source>
        <dbReference type="ARBA" id="ARBA00023235"/>
    </source>
</evidence>
<dbReference type="Gene3D" id="3.30.2350.10">
    <property type="entry name" value="Pseudouridine synthase"/>
    <property type="match status" value="1"/>
</dbReference>
<dbReference type="Pfam" id="PF01479">
    <property type="entry name" value="S4"/>
    <property type="match status" value="1"/>
</dbReference>
<keyword evidence="4" id="KW-0694">RNA-binding</keyword>